<comment type="caution">
    <text evidence="2">The sequence shown here is derived from an EMBL/GenBank/DDBJ whole genome shotgun (WGS) entry which is preliminary data.</text>
</comment>
<dbReference type="AlphaFoldDB" id="A0AAV7P6Z0"/>
<name>A0AAV7P6Z0_PLEWA</name>
<accession>A0AAV7P6Z0</accession>
<dbReference type="EMBL" id="JANPWB010000012">
    <property type="protein sequence ID" value="KAJ1121453.1"/>
    <property type="molecule type" value="Genomic_DNA"/>
</dbReference>
<evidence type="ECO:0000256" key="1">
    <source>
        <dbReference type="SAM" id="MobiDB-lite"/>
    </source>
</evidence>
<proteinExistence type="predicted"/>
<organism evidence="2 3">
    <name type="scientific">Pleurodeles waltl</name>
    <name type="common">Iberian ribbed newt</name>
    <dbReference type="NCBI Taxonomy" id="8319"/>
    <lineage>
        <taxon>Eukaryota</taxon>
        <taxon>Metazoa</taxon>
        <taxon>Chordata</taxon>
        <taxon>Craniata</taxon>
        <taxon>Vertebrata</taxon>
        <taxon>Euteleostomi</taxon>
        <taxon>Amphibia</taxon>
        <taxon>Batrachia</taxon>
        <taxon>Caudata</taxon>
        <taxon>Salamandroidea</taxon>
        <taxon>Salamandridae</taxon>
        <taxon>Pleurodelinae</taxon>
        <taxon>Pleurodeles</taxon>
    </lineage>
</organism>
<sequence>MAPPVLANSHRCRTARKVIKKENGGWKPQHLCRTPLCFDGADRHSLPPPARAPRPDHHSSSSAHAPLSGAERYLSADSAPLALSAQSVPEVSRRSRAVPRCVTVAPRCSVPGSSPRRERFDEDEC</sequence>
<protein>
    <submittedName>
        <fullName evidence="2">Uncharacterized protein</fullName>
    </submittedName>
</protein>
<dbReference type="Proteomes" id="UP001066276">
    <property type="component" value="Chromosome 8"/>
</dbReference>
<evidence type="ECO:0000313" key="2">
    <source>
        <dbReference type="EMBL" id="KAJ1121453.1"/>
    </source>
</evidence>
<feature type="region of interest" description="Disordered" evidence="1">
    <location>
        <begin position="43"/>
        <end position="71"/>
    </location>
</feature>
<gene>
    <name evidence="2" type="ORF">NDU88_009561</name>
</gene>
<keyword evidence="3" id="KW-1185">Reference proteome</keyword>
<reference evidence="2" key="1">
    <citation type="journal article" date="2022" name="bioRxiv">
        <title>Sequencing and chromosome-scale assembly of the giantPleurodeles waltlgenome.</title>
        <authorList>
            <person name="Brown T."/>
            <person name="Elewa A."/>
            <person name="Iarovenko S."/>
            <person name="Subramanian E."/>
            <person name="Araus A.J."/>
            <person name="Petzold A."/>
            <person name="Susuki M."/>
            <person name="Suzuki K.-i.T."/>
            <person name="Hayashi T."/>
            <person name="Toyoda A."/>
            <person name="Oliveira C."/>
            <person name="Osipova E."/>
            <person name="Leigh N.D."/>
            <person name="Simon A."/>
            <person name="Yun M.H."/>
        </authorList>
    </citation>
    <scope>NUCLEOTIDE SEQUENCE</scope>
    <source>
        <strain evidence="2">20211129_DDA</strain>
        <tissue evidence="2">Liver</tissue>
    </source>
</reference>
<evidence type="ECO:0000313" key="3">
    <source>
        <dbReference type="Proteomes" id="UP001066276"/>
    </source>
</evidence>